<proteinExistence type="predicted"/>
<protein>
    <submittedName>
        <fullName evidence="1">Uncharacterized protein</fullName>
    </submittedName>
</protein>
<comment type="caution">
    <text evidence="1">The sequence shown here is derived from an EMBL/GenBank/DDBJ whole genome shotgun (WGS) entry which is preliminary data.</text>
</comment>
<dbReference type="EMBL" id="NBNE01001896">
    <property type="protein sequence ID" value="OWZ12264.1"/>
    <property type="molecule type" value="Genomic_DNA"/>
</dbReference>
<keyword evidence="2" id="KW-1185">Reference proteome</keyword>
<name>A0A225W4F3_9STRA</name>
<organism evidence="1 2">
    <name type="scientific">Phytophthora megakarya</name>
    <dbReference type="NCBI Taxonomy" id="4795"/>
    <lineage>
        <taxon>Eukaryota</taxon>
        <taxon>Sar</taxon>
        <taxon>Stramenopiles</taxon>
        <taxon>Oomycota</taxon>
        <taxon>Peronosporomycetes</taxon>
        <taxon>Peronosporales</taxon>
        <taxon>Peronosporaceae</taxon>
        <taxon>Phytophthora</taxon>
    </lineage>
</organism>
<dbReference type="Proteomes" id="UP000198211">
    <property type="component" value="Unassembled WGS sequence"/>
</dbReference>
<evidence type="ECO:0000313" key="1">
    <source>
        <dbReference type="EMBL" id="OWZ12264.1"/>
    </source>
</evidence>
<dbReference type="OrthoDB" id="146745at2759"/>
<evidence type="ECO:0000313" key="2">
    <source>
        <dbReference type="Proteomes" id="UP000198211"/>
    </source>
</evidence>
<accession>A0A225W4F3</accession>
<gene>
    <name evidence="1" type="ORF">PHMEG_00014606</name>
</gene>
<reference evidence="2" key="1">
    <citation type="submission" date="2017-03" db="EMBL/GenBank/DDBJ databases">
        <title>Phytopthora megakarya and P. palmivora, two closely related causual agents of cacao black pod achieved similar genome size and gene model numbers by different mechanisms.</title>
        <authorList>
            <person name="Ali S."/>
            <person name="Shao J."/>
            <person name="Larry D.J."/>
            <person name="Kronmiller B."/>
            <person name="Shen D."/>
            <person name="Strem M.D."/>
            <person name="Melnick R.L."/>
            <person name="Guiltinan M.J."/>
            <person name="Tyler B.M."/>
            <person name="Meinhardt L.W."/>
            <person name="Bailey B.A."/>
        </authorList>
    </citation>
    <scope>NUCLEOTIDE SEQUENCE [LARGE SCALE GENOMIC DNA]</scope>
    <source>
        <strain evidence="2">zdho120</strain>
    </source>
</reference>
<sequence length="278" mass="31000">MAFDTHVQPKHCAKQRTGADYRLSECLGACKQLIGPKAYSNFVVHTCQDDNVSVLGLTMDITQQMAERVDYHSVTQLPTTTNEIWRALNGEFYLGQESAALVGLSREQVTHRVYWSRRLHYGGDIHSQIAVHPLAIVSGSCSMNFFQLQYSCRDGMGSIVLLVGPIQSSKYSCGTDAHSSSSIAPSTVSTVHFINVWWSCVVMQRLDAISGWNHTVYWNIFHFAIVTTDHHLDAESVICDYEGALIAAIRDQMPNIAINGCLYRWKQANPSGSGLQRR</sequence>
<dbReference type="AlphaFoldDB" id="A0A225W4F3"/>